<dbReference type="PRINTS" id="PR00455">
    <property type="entry name" value="HTHTETR"/>
</dbReference>
<dbReference type="PANTHER" id="PTHR30055">
    <property type="entry name" value="HTH-TYPE TRANSCRIPTIONAL REGULATOR RUTR"/>
    <property type="match status" value="1"/>
</dbReference>
<reference evidence="6 7" key="1">
    <citation type="journal article" date="2016" name="Int. J. Syst. Evol. Microbiol.">
        <title>Lysobacter erysipheiresistens sp. nov., an antagonist of powdery mildew, isolated from tobacco-cultivated soil.</title>
        <authorList>
            <person name="Xie B."/>
            <person name="Li T."/>
            <person name="Lin X."/>
            <person name="Wang C.J."/>
            <person name="Chen Y.J."/>
            <person name="Liu W.J."/>
            <person name="Zhao Z.W."/>
        </authorList>
    </citation>
    <scope>NUCLEOTIDE SEQUENCE [LARGE SCALE GENOMIC DNA]</scope>
    <source>
        <strain evidence="6 7">RS-LYSO-3</strain>
    </source>
</reference>
<accession>A0ABU7YU23</accession>
<name>A0ABU7YU23_9GAMM</name>
<gene>
    <name evidence="6" type="ORF">SNE34_00240</name>
</gene>
<keyword evidence="1" id="KW-0805">Transcription regulation</keyword>
<evidence type="ECO:0000256" key="1">
    <source>
        <dbReference type="ARBA" id="ARBA00023015"/>
    </source>
</evidence>
<feature type="domain" description="HTH tetR-type" evidence="5">
    <location>
        <begin position="18"/>
        <end position="78"/>
    </location>
</feature>
<evidence type="ECO:0000256" key="2">
    <source>
        <dbReference type="ARBA" id="ARBA00023125"/>
    </source>
</evidence>
<dbReference type="InterPro" id="IPR036271">
    <property type="entry name" value="Tet_transcr_reg_TetR-rel_C_sf"/>
</dbReference>
<dbReference type="Pfam" id="PF00440">
    <property type="entry name" value="TetR_N"/>
    <property type="match status" value="1"/>
</dbReference>
<feature type="DNA-binding region" description="H-T-H motif" evidence="4">
    <location>
        <begin position="41"/>
        <end position="60"/>
    </location>
</feature>
<evidence type="ECO:0000256" key="4">
    <source>
        <dbReference type="PROSITE-ProRule" id="PRU00335"/>
    </source>
</evidence>
<evidence type="ECO:0000313" key="7">
    <source>
        <dbReference type="Proteomes" id="UP001355056"/>
    </source>
</evidence>
<dbReference type="Gene3D" id="1.10.357.10">
    <property type="entry name" value="Tetracycline Repressor, domain 2"/>
    <property type="match status" value="1"/>
</dbReference>
<evidence type="ECO:0000313" key="6">
    <source>
        <dbReference type="EMBL" id="MEG3182444.1"/>
    </source>
</evidence>
<dbReference type="InterPro" id="IPR001647">
    <property type="entry name" value="HTH_TetR"/>
</dbReference>
<keyword evidence="2 4" id="KW-0238">DNA-binding</keyword>
<dbReference type="EMBL" id="JAXGFP010000001">
    <property type="protein sequence ID" value="MEG3182444.1"/>
    <property type="molecule type" value="Genomic_DNA"/>
</dbReference>
<keyword evidence="3" id="KW-0804">Transcription</keyword>
<dbReference type="SUPFAM" id="SSF46689">
    <property type="entry name" value="Homeodomain-like"/>
    <property type="match status" value="1"/>
</dbReference>
<dbReference type="InterPro" id="IPR009057">
    <property type="entry name" value="Homeodomain-like_sf"/>
</dbReference>
<protein>
    <submittedName>
        <fullName evidence="6">TetR/AcrR family transcriptional regulator</fullName>
    </submittedName>
</protein>
<dbReference type="RefSeq" id="WP_332613639.1">
    <property type="nucleotide sequence ID" value="NZ_JAXGFP010000001.1"/>
</dbReference>
<dbReference type="PROSITE" id="PS50977">
    <property type="entry name" value="HTH_TETR_2"/>
    <property type="match status" value="1"/>
</dbReference>
<dbReference type="Proteomes" id="UP001355056">
    <property type="component" value="Unassembled WGS sequence"/>
</dbReference>
<dbReference type="InterPro" id="IPR050109">
    <property type="entry name" value="HTH-type_TetR-like_transc_reg"/>
</dbReference>
<organism evidence="6 7">
    <name type="scientific">Novilysobacter erysipheiresistens</name>
    <dbReference type="NCBI Taxonomy" id="1749332"/>
    <lineage>
        <taxon>Bacteria</taxon>
        <taxon>Pseudomonadati</taxon>
        <taxon>Pseudomonadota</taxon>
        <taxon>Gammaproteobacteria</taxon>
        <taxon>Lysobacterales</taxon>
        <taxon>Lysobacteraceae</taxon>
        <taxon>Novilysobacter</taxon>
    </lineage>
</organism>
<dbReference type="PANTHER" id="PTHR30055:SF234">
    <property type="entry name" value="HTH-TYPE TRANSCRIPTIONAL REGULATOR BETI"/>
    <property type="match status" value="1"/>
</dbReference>
<evidence type="ECO:0000256" key="3">
    <source>
        <dbReference type="ARBA" id="ARBA00023163"/>
    </source>
</evidence>
<sequence length="214" mass="23300">MLPAKPARARGRPAATGEDLRERLLDAAVACFSRHGIAATSLRAIAAEAGANPALLHYYFGDRAQLQQTVIDERVMPVFAQLREPLLAHGDDVAGLVAGFVQGIGRIVGAHPWLPSLWVREVLCEGGALRDLLVERIAPQLPQMMVGRFADAQARGRLNPDLDPRLLMVSLIGLTLFPAAGAPIWQRMFDASDLDYEALRRHTLVLLDRGLECG</sequence>
<comment type="caution">
    <text evidence="6">The sequence shown here is derived from an EMBL/GenBank/DDBJ whole genome shotgun (WGS) entry which is preliminary data.</text>
</comment>
<dbReference type="SUPFAM" id="SSF48498">
    <property type="entry name" value="Tetracyclin repressor-like, C-terminal domain"/>
    <property type="match status" value="1"/>
</dbReference>
<proteinExistence type="predicted"/>
<evidence type="ECO:0000259" key="5">
    <source>
        <dbReference type="PROSITE" id="PS50977"/>
    </source>
</evidence>
<keyword evidence="7" id="KW-1185">Reference proteome</keyword>